<accession>A0A7C8VI21</accession>
<organism evidence="2 3">
    <name type="scientific">Orbilia oligospora</name>
    <name type="common">Nematode-trapping fungus</name>
    <name type="synonym">Arthrobotrys oligospora</name>
    <dbReference type="NCBI Taxonomy" id="2813651"/>
    <lineage>
        <taxon>Eukaryota</taxon>
        <taxon>Fungi</taxon>
        <taxon>Dikarya</taxon>
        <taxon>Ascomycota</taxon>
        <taxon>Pezizomycotina</taxon>
        <taxon>Orbiliomycetes</taxon>
        <taxon>Orbiliales</taxon>
        <taxon>Orbiliaceae</taxon>
        <taxon>Orbilia</taxon>
    </lineage>
</organism>
<dbReference type="EMBL" id="JAABOJ010000001">
    <property type="protein sequence ID" value="KAF3290754.1"/>
    <property type="molecule type" value="Genomic_DNA"/>
</dbReference>
<dbReference type="OrthoDB" id="5367784at2759"/>
<name>A0A7C8VI21_ORBOL</name>
<feature type="region of interest" description="Disordered" evidence="1">
    <location>
        <begin position="1"/>
        <end position="189"/>
    </location>
</feature>
<feature type="compositionally biased region" description="Basic and acidic residues" evidence="1">
    <location>
        <begin position="120"/>
        <end position="144"/>
    </location>
</feature>
<reference evidence="2 3" key="1">
    <citation type="submission" date="2020-01" db="EMBL/GenBank/DDBJ databases">
        <authorList>
            <person name="Palmer J.M."/>
        </authorList>
    </citation>
    <scope>NUCLEOTIDE SEQUENCE [LARGE SCALE GENOMIC DNA]</scope>
    <source>
        <strain evidence="2 3">TWF970</strain>
    </source>
</reference>
<evidence type="ECO:0000313" key="3">
    <source>
        <dbReference type="Proteomes" id="UP000474640"/>
    </source>
</evidence>
<sequence length="276" mass="32209">MNVRKSSRPKRHDSQTLEQSTFLLPSPSEDSLNSPWEVDSDIEQDNPSEISFRPAQRQLGFRREADKDGENPRRPSGPVQRSPSQQSLAESEEPGLLSRAHTAERDPERKKSKKGFRLGKSNDDKAIDKETKRNERKEKKEKKEGKKKRPKQPPGQTLRHKLPSNKLSFKPHKDRTKDNHRPRSKHGFSVSTEPVNVYNVPTETDSRGRVRTSQHMTAEVKLHFWRDKYEGEGRVERFLRLIHRKRFRRVLKTAIDLQAASLGSLRSHSRRRRDYD</sequence>
<evidence type="ECO:0000313" key="2">
    <source>
        <dbReference type="EMBL" id="KAF3290754.1"/>
    </source>
</evidence>
<protein>
    <submittedName>
        <fullName evidence="2">Uncharacterized protein</fullName>
    </submittedName>
</protein>
<gene>
    <name evidence="2" type="ORF">TWF970_000020</name>
</gene>
<feature type="compositionally biased region" description="Basic residues" evidence="1">
    <location>
        <begin position="1"/>
        <end position="11"/>
    </location>
</feature>
<feature type="compositionally biased region" description="Basic and acidic residues" evidence="1">
    <location>
        <begin position="61"/>
        <end position="73"/>
    </location>
</feature>
<evidence type="ECO:0000256" key="1">
    <source>
        <dbReference type="SAM" id="MobiDB-lite"/>
    </source>
</evidence>
<proteinExistence type="predicted"/>
<dbReference type="Proteomes" id="UP000474640">
    <property type="component" value="Unassembled WGS sequence"/>
</dbReference>
<feature type="compositionally biased region" description="Polar residues" evidence="1">
    <location>
        <begin position="16"/>
        <end position="34"/>
    </location>
</feature>
<feature type="compositionally biased region" description="Basic residues" evidence="1">
    <location>
        <begin position="158"/>
        <end position="174"/>
    </location>
</feature>
<dbReference type="AlphaFoldDB" id="A0A7C8VI21"/>
<comment type="caution">
    <text evidence="2">The sequence shown here is derived from an EMBL/GenBank/DDBJ whole genome shotgun (WGS) entry which is preliminary data.</text>
</comment>
<feature type="compositionally biased region" description="Polar residues" evidence="1">
    <location>
        <begin position="79"/>
        <end position="89"/>
    </location>
</feature>